<dbReference type="InterPro" id="IPR000620">
    <property type="entry name" value="EamA_dom"/>
</dbReference>
<dbReference type="EMBL" id="PYAV01000010">
    <property type="protein sequence ID" value="PSL43618.1"/>
    <property type="molecule type" value="Genomic_DNA"/>
</dbReference>
<evidence type="ECO:0000256" key="3">
    <source>
        <dbReference type="SAM" id="Phobius"/>
    </source>
</evidence>
<gene>
    <name evidence="5" type="ORF">B0H94_11094</name>
</gene>
<keyword evidence="3" id="KW-0812">Transmembrane</keyword>
<name>A0A2P8HBL6_9BACI</name>
<feature type="transmembrane region" description="Helical" evidence="3">
    <location>
        <begin position="7"/>
        <end position="26"/>
    </location>
</feature>
<dbReference type="GO" id="GO:0016020">
    <property type="term" value="C:membrane"/>
    <property type="evidence" value="ECO:0007669"/>
    <property type="project" value="InterPro"/>
</dbReference>
<dbReference type="PANTHER" id="PTHR22911">
    <property type="entry name" value="ACYL-MALONYL CONDENSING ENZYME-RELATED"/>
    <property type="match status" value="1"/>
</dbReference>
<feature type="transmembrane region" description="Helical" evidence="3">
    <location>
        <begin position="126"/>
        <end position="144"/>
    </location>
</feature>
<feature type="transmembrane region" description="Helical" evidence="3">
    <location>
        <begin position="95"/>
        <end position="117"/>
    </location>
</feature>
<dbReference type="InterPro" id="IPR037185">
    <property type="entry name" value="EmrE-like"/>
</dbReference>
<feature type="transmembrane region" description="Helical" evidence="3">
    <location>
        <begin position="270"/>
        <end position="289"/>
    </location>
</feature>
<comment type="similarity">
    <text evidence="2">Belongs to the EamA transporter family.</text>
</comment>
<dbReference type="OrthoDB" id="6707571at2"/>
<protein>
    <submittedName>
        <fullName evidence="5">Threonine/homoserine efflux transporter RhtA</fullName>
    </submittedName>
</protein>
<feature type="transmembrane region" description="Helical" evidence="3">
    <location>
        <begin position="245"/>
        <end position="264"/>
    </location>
</feature>
<comment type="subcellular location">
    <subcellularLocation>
        <location evidence="1">Endomembrane system</location>
        <topology evidence="1">Multi-pass membrane protein</topology>
    </subcellularLocation>
</comment>
<dbReference type="AlphaFoldDB" id="A0A2P8HBL6"/>
<reference evidence="5 6" key="1">
    <citation type="submission" date="2018-03" db="EMBL/GenBank/DDBJ databases">
        <title>Genomic Encyclopedia of Type Strains, Phase III (KMG-III): the genomes of soil and plant-associated and newly described type strains.</title>
        <authorList>
            <person name="Whitman W."/>
        </authorList>
    </citation>
    <scope>NUCLEOTIDE SEQUENCE [LARGE SCALE GENOMIC DNA]</scope>
    <source>
        <strain evidence="5 6">CGMCC 1.07653</strain>
    </source>
</reference>
<feature type="transmembrane region" description="Helical" evidence="3">
    <location>
        <begin position="183"/>
        <end position="203"/>
    </location>
</feature>
<dbReference type="Proteomes" id="UP000242310">
    <property type="component" value="Unassembled WGS sequence"/>
</dbReference>
<organism evidence="5 6">
    <name type="scientific">Salsuginibacillus halophilus</name>
    <dbReference type="NCBI Taxonomy" id="517424"/>
    <lineage>
        <taxon>Bacteria</taxon>
        <taxon>Bacillati</taxon>
        <taxon>Bacillota</taxon>
        <taxon>Bacilli</taxon>
        <taxon>Bacillales</taxon>
        <taxon>Bacillaceae</taxon>
        <taxon>Salsuginibacillus</taxon>
    </lineage>
</organism>
<evidence type="ECO:0000259" key="4">
    <source>
        <dbReference type="Pfam" id="PF00892"/>
    </source>
</evidence>
<feature type="transmembrane region" description="Helical" evidence="3">
    <location>
        <begin position="69"/>
        <end position="89"/>
    </location>
</feature>
<dbReference type="RefSeq" id="WP_106589279.1">
    <property type="nucleotide sequence ID" value="NZ_PYAV01000010.1"/>
</dbReference>
<dbReference type="Gene3D" id="1.10.3730.20">
    <property type="match status" value="2"/>
</dbReference>
<evidence type="ECO:0000256" key="1">
    <source>
        <dbReference type="ARBA" id="ARBA00004127"/>
    </source>
</evidence>
<dbReference type="Pfam" id="PF00892">
    <property type="entry name" value="EamA"/>
    <property type="match status" value="2"/>
</dbReference>
<feature type="transmembrane region" description="Helical" evidence="3">
    <location>
        <begin position="150"/>
        <end position="171"/>
    </location>
</feature>
<proteinExistence type="inferred from homology"/>
<feature type="domain" description="EamA" evidence="4">
    <location>
        <begin position="5"/>
        <end position="140"/>
    </location>
</feature>
<evidence type="ECO:0000313" key="6">
    <source>
        <dbReference type="Proteomes" id="UP000242310"/>
    </source>
</evidence>
<accession>A0A2P8HBL6</accession>
<evidence type="ECO:0000256" key="2">
    <source>
        <dbReference type="ARBA" id="ARBA00007362"/>
    </source>
</evidence>
<keyword evidence="6" id="KW-1185">Reference proteome</keyword>
<dbReference type="SUPFAM" id="SSF103481">
    <property type="entry name" value="Multidrug resistance efflux transporter EmrE"/>
    <property type="match status" value="2"/>
</dbReference>
<sequence>MSVKKAYILAALGASLWGTIGLFVEVLHSHGFSSWEVVAIRLLFSALLLTVVAAAWYRTAFKVKLQHLPLFIGTGIISIAFFNYFFFTVMNETSVSISVVLLYSGPVFVVLLSRLFFKEPLTRKKLCALGFMVAGTAFVVEYVPLGGGELSPLIIVFGLASGFFYALYSIFGKAAGRYYDSMTITLYSMILGALFMVPASQLWQQANTLFNIEVLATAVGLGLVPTVLAYLLYTTGLRYAESGRVSILSAAEPVVAVLIGVFVFQDQLTGWQMAGIVLVIVSTVLTFDLKWKKKQLERSEAA</sequence>
<keyword evidence="3" id="KW-1133">Transmembrane helix</keyword>
<feature type="transmembrane region" description="Helical" evidence="3">
    <location>
        <begin position="209"/>
        <end position="233"/>
    </location>
</feature>
<feature type="transmembrane region" description="Helical" evidence="3">
    <location>
        <begin position="38"/>
        <end position="57"/>
    </location>
</feature>
<dbReference type="PANTHER" id="PTHR22911:SF79">
    <property type="entry name" value="MOBA-LIKE NTP TRANSFERASE DOMAIN-CONTAINING PROTEIN"/>
    <property type="match status" value="1"/>
</dbReference>
<feature type="domain" description="EamA" evidence="4">
    <location>
        <begin position="154"/>
        <end position="287"/>
    </location>
</feature>
<comment type="caution">
    <text evidence="5">The sequence shown here is derived from an EMBL/GenBank/DDBJ whole genome shotgun (WGS) entry which is preliminary data.</text>
</comment>
<evidence type="ECO:0000313" key="5">
    <source>
        <dbReference type="EMBL" id="PSL43618.1"/>
    </source>
</evidence>
<keyword evidence="3" id="KW-0472">Membrane</keyword>